<organism evidence="1 2">
    <name type="scientific">Neisseria meningitidis</name>
    <dbReference type="NCBI Taxonomy" id="487"/>
    <lineage>
        <taxon>Bacteria</taxon>
        <taxon>Pseudomonadati</taxon>
        <taxon>Pseudomonadota</taxon>
        <taxon>Betaproteobacteria</taxon>
        <taxon>Neisseriales</taxon>
        <taxon>Neisseriaceae</taxon>
        <taxon>Neisseria</taxon>
    </lineage>
</organism>
<reference evidence="1 2" key="1">
    <citation type="submission" date="2017-09" db="EMBL/GenBank/DDBJ databases">
        <title>Phenotypic and genotypic characterization of Colombian isolates of Neisseria meningitidis recovered from invasive disease.</title>
        <authorList>
            <person name="Duarte C."/>
            <person name="Gabastou J.M."/>
            <person name="Moreno J."/>
        </authorList>
    </citation>
    <scope>NUCLEOTIDE SEQUENCE [LARGE SCALE GENOMIC DNA]</scope>
    <source>
        <strain evidence="1 2">INS-Nm1124</strain>
    </source>
</reference>
<protein>
    <submittedName>
        <fullName evidence="1">Uncharacterized protein</fullName>
    </submittedName>
</protein>
<evidence type="ECO:0000313" key="1">
    <source>
        <dbReference type="EMBL" id="RQJ68238.1"/>
    </source>
</evidence>
<sequence>MHLFPIHPIFPLTYQSHLINKTDKSFTIYLHYIRLQIYSNQLQNRRFHKPFRIARHKRKTDFIALKEYS</sequence>
<accession>A0A425BBQ4</accession>
<evidence type="ECO:0000313" key="2">
    <source>
        <dbReference type="Proteomes" id="UP000283829"/>
    </source>
</evidence>
<dbReference type="EMBL" id="NWXB01000003">
    <property type="protein sequence ID" value="RQJ68238.1"/>
    <property type="molecule type" value="Genomic_DNA"/>
</dbReference>
<proteinExistence type="predicted"/>
<gene>
    <name evidence="1" type="ORF">COI09_02605</name>
</gene>
<name>A0A425BBQ4_NEIME</name>
<dbReference type="Proteomes" id="UP000283829">
    <property type="component" value="Unassembled WGS sequence"/>
</dbReference>
<dbReference type="AlphaFoldDB" id="A0A425BBQ4"/>
<comment type="caution">
    <text evidence="1">The sequence shown here is derived from an EMBL/GenBank/DDBJ whole genome shotgun (WGS) entry which is preliminary data.</text>
</comment>